<keyword evidence="3" id="KW-1133">Transmembrane helix</keyword>
<dbReference type="SMART" id="SM00267">
    <property type="entry name" value="GGDEF"/>
    <property type="match status" value="1"/>
</dbReference>
<dbReference type="PANTHER" id="PTHR45138:SF9">
    <property type="entry name" value="DIGUANYLATE CYCLASE DGCM-RELATED"/>
    <property type="match status" value="1"/>
</dbReference>
<feature type="transmembrane region" description="Helical" evidence="3">
    <location>
        <begin position="89"/>
        <end position="106"/>
    </location>
</feature>
<comment type="catalytic activity">
    <reaction evidence="2">
        <text>2 GTP = 3',3'-c-di-GMP + 2 diphosphate</text>
        <dbReference type="Rhea" id="RHEA:24898"/>
        <dbReference type="ChEBI" id="CHEBI:33019"/>
        <dbReference type="ChEBI" id="CHEBI:37565"/>
        <dbReference type="ChEBI" id="CHEBI:58805"/>
        <dbReference type="EC" id="2.7.7.65"/>
    </reaction>
</comment>
<dbReference type="CDD" id="cd01949">
    <property type="entry name" value="GGDEF"/>
    <property type="match status" value="1"/>
</dbReference>
<evidence type="ECO:0000256" key="1">
    <source>
        <dbReference type="ARBA" id="ARBA00012528"/>
    </source>
</evidence>
<feature type="transmembrane region" description="Helical" evidence="3">
    <location>
        <begin position="112"/>
        <end position="131"/>
    </location>
</feature>
<evidence type="ECO:0000313" key="6">
    <source>
        <dbReference type="Proteomes" id="UP001221217"/>
    </source>
</evidence>
<dbReference type="InterPro" id="IPR000160">
    <property type="entry name" value="GGDEF_dom"/>
</dbReference>
<evidence type="ECO:0000259" key="4">
    <source>
        <dbReference type="PROSITE" id="PS50887"/>
    </source>
</evidence>
<dbReference type="InterPro" id="IPR043128">
    <property type="entry name" value="Rev_trsase/Diguanyl_cyclase"/>
</dbReference>
<dbReference type="InterPro" id="IPR050469">
    <property type="entry name" value="Diguanylate_Cyclase"/>
</dbReference>
<dbReference type="Pfam" id="PF00990">
    <property type="entry name" value="GGDEF"/>
    <property type="match status" value="1"/>
</dbReference>
<evidence type="ECO:0000256" key="2">
    <source>
        <dbReference type="ARBA" id="ARBA00034247"/>
    </source>
</evidence>
<dbReference type="PROSITE" id="PS50887">
    <property type="entry name" value="GGDEF"/>
    <property type="match status" value="1"/>
</dbReference>
<dbReference type="Proteomes" id="UP001221217">
    <property type="component" value="Unassembled WGS sequence"/>
</dbReference>
<dbReference type="FunFam" id="3.30.70.270:FF:000001">
    <property type="entry name" value="Diguanylate cyclase domain protein"/>
    <property type="match status" value="1"/>
</dbReference>
<gene>
    <name evidence="5" type="ORF">PQJ61_04285</name>
</gene>
<dbReference type="InterPro" id="IPR029787">
    <property type="entry name" value="Nucleotide_cyclase"/>
</dbReference>
<name>A0AAJ1MN33_9SPIO</name>
<reference evidence="5 6" key="1">
    <citation type="submission" date="2022-12" db="EMBL/GenBank/DDBJ databases">
        <title>Metagenome assembled genome from gulf of manar.</title>
        <authorList>
            <person name="Kohli P."/>
            <person name="Pk S."/>
            <person name="Venkata Ramana C."/>
            <person name="Sasikala C."/>
        </authorList>
    </citation>
    <scope>NUCLEOTIDE SEQUENCE [LARGE SCALE GENOMIC DNA]</scope>
    <source>
        <strain evidence="5">JB008</strain>
    </source>
</reference>
<dbReference type="Gene3D" id="3.30.70.270">
    <property type="match status" value="1"/>
</dbReference>
<keyword evidence="3" id="KW-0472">Membrane</keyword>
<comment type="caution">
    <text evidence="5">The sequence shown here is derived from an EMBL/GenBank/DDBJ whole genome shotgun (WGS) entry which is preliminary data.</text>
</comment>
<dbReference type="EC" id="2.7.7.65" evidence="1"/>
<sequence length="359" mass="41686">MINHSLSCREQYLLQRTKSNYSRFIMVLQILIPIAVFFLARNLYYAKINATVDSGYLKVYIAFILSSVVFRLILPYFFKQEQYKKVDSLILIISILTFFLLIQISLLDSFDFNAYDFTAYIFGSLMLALIYRCEMKTTLIIMISGMCYYIIYYAIARPDIFKVAALLPMFSATVLAVYFSVSRERLNEKLFSTNYQLQEESRHDLLTGLFNRRYTEVFLNHQIAVHRREKTPFSVIFADIDHFKKINDKYGHSIGDDVLKEFSKILSQQSRDTDAVIRYGGEEFVIILSNTTISEAEKIAERIRIKTETYSFSGIEERMTSSFGIAEVTGKDELQSLIKRADENLYRAKSEGRNLCISS</sequence>
<feature type="transmembrane region" description="Helical" evidence="3">
    <location>
        <begin position="59"/>
        <end position="77"/>
    </location>
</feature>
<protein>
    <recommendedName>
        <fullName evidence="1">diguanylate cyclase</fullName>
        <ecNumber evidence="1">2.7.7.65</ecNumber>
    </recommendedName>
</protein>
<keyword evidence="3" id="KW-0812">Transmembrane</keyword>
<feature type="domain" description="GGDEF" evidence="4">
    <location>
        <begin position="231"/>
        <end position="359"/>
    </location>
</feature>
<dbReference type="SUPFAM" id="SSF55073">
    <property type="entry name" value="Nucleotide cyclase"/>
    <property type="match status" value="1"/>
</dbReference>
<dbReference type="PANTHER" id="PTHR45138">
    <property type="entry name" value="REGULATORY COMPONENTS OF SENSORY TRANSDUCTION SYSTEM"/>
    <property type="match status" value="1"/>
</dbReference>
<feature type="transmembrane region" description="Helical" evidence="3">
    <location>
        <begin position="161"/>
        <end position="181"/>
    </location>
</feature>
<feature type="transmembrane region" description="Helical" evidence="3">
    <location>
        <begin position="21"/>
        <end position="39"/>
    </location>
</feature>
<accession>A0AAJ1MN33</accession>
<evidence type="ECO:0000313" key="5">
    <source>
        <dbReference type="EMBL" id="MDC7225964.1"/>
    </source>
</evidence>
<organism evidence="5 6">
    <name type="scientific">Candidatus Thalassospirochaeta sargassi</name>
    <dbReference type="NCBI Taxonomy" id="3119039"/>
    <lineage>
        <taxon>Bacteria</taxon>
        <taxon>Pseudomonadati</taxon>
        <taxon>Spirochaetota</taxon>
        <taxon>Spirochaetia</taxon>
        <taxon>Spirochaetales</taxon>
        <taxon>Spirochaetaceae</taxon>
        <taxon>Candidatus Thalassospirochaeta</taxon>
    </lineage>
</organism>
<dbReference type="NCBIfam" id="TIGR00254">
    <property type="entry name" value="GGDEF"/>
    <property type="match status" value="1"/>
</dbReference>
<dbReference type="AlphaFoldDB" id="A0AAJ1MN33"/>
<proteinExistence type="predicted"/>
<dbReference type="GO" id="GO:0052621">
    <property type="term" value="F:diguanylate cyclase activity"/>
    <property type="evidence" value="ECO:0007669"/>
    <property type="project" value="UniProtKB-EC"/>
</dbReference>
<evidence type="ECO:0000256" key="3">
    <source>
        <dbReference type="SAM" id="Phobius"/>
    </source>
</evidence>
<feature type="transmembrane region" description="Helical" evidence="3">
    <location>
        <begin position="138"/>
        <end position="155"/>
    </location>
</feature>
<dbReference type="EMBL" id="JAQQAL010000010">
    <property type="protein sequence ID" value="MDC7225964.1"/>
    <property type="molecule type" value="Genomic_DNA"/>
</dbReference>